<dbReference type="EMBL" id="JAKWBI020000026">
    <property type="protein sequence ID" value="KAJ2905736.1"/>
    <property type="molecule type" value="Genomic_DNA"/>
</dbReference>
<keyword evidence="3" id="KW-1185">Reference proteome</keyword>
<dbReference type="Proteomes" id="UP001201980">
    <property type="component" value="Unassembled WGS sequence"/>
</dbReference>
<name>A0AAD5RY47_9PEZI</name>
<dbReference type="PANTHER" id="PTHR40635:SF1">
    <property type="match status" value="1"/>
</dbReference>
<evidence type="ECO:0000256" key="1">
    <source>
        <dbReference type="SAM" id="MobiDB-lite"/>
    </source>
</evidence>
<dbReference type="AlphaFoldDB" id="A0AAD5RY47"/>
<comment type="caution">
    <text evidence="2">The sequence shown here is derived from an EMBL/GenBank/DDBJ whole genome shotgun (WGS) entry which is preliminary data.</text>
</comment>
<reference evidence="2" key="1">
    <citation type="submission" date="2022-07" db="EMBL/GenBank/DDBJ databases">
        <title>Draft genome sequence of Zalerion maritima ATCC 34329, a (micro)plastics degrading marine fungus.</title>
        <authorList>
            <person name="Paco A."/>
            <person name="Goncalves M.F.M."/>
            <person name="Rocha-Santos T.A.P."/>
            <person name="Alves A."/>
        </authorList>
    </citation>
    <scope>NUCLEOTIDE SEQUENCE</scope>
    <source>
        <strain evidence="2">ATCC 34329</strain>
    </source>
</reference>
<protein>
    <submittedName>
        <fullName evidence="2">Uncharacterized protein</fullName>
    </submittedName>
</protein>
<organism evidence="2 3">
    <name type="scientific">Zalerion maritima</name>
    <dbReference type="NCBI Taxonomy" id="339359"/>
    <lineage>
        <taxon>Eukaryota</taxon>
        <taxon>Fungi</taxon>
        <taxon>Dikarya</taxon>
        <taxon>Ascomycota</taxon>
        <taxon>Pezizomycotina</taxon>
        <taxon>Sordariomycetes</taxon>
        <taxon>Lulworthiomycetidae</taxon>
        <taxon>Lulworthiales</taxon>
        <taxon>Lulworthiaceae</taxon>
        <taxon>Zalerion</taxon>
    </lineage>
</organism>
<accession>A0AAD5RY47</accession>
<gene>
    <name evidence="2" type="ORF">MKZ38_004603</name>
</gene>
<evidence type="ECO:0000313" key="2">
    <source>
        <dbReference type="EMBL" id="KAJ2905736.1"/>
    </source>
</evidence>
<feature type="region of interest" description="Disordered" evidence="1">
    <location>
        <begin position="161"/>
        <end position="238"/>
    </location>
</feature>
<sequence length="303" mass="33785">MAPVRRYLRITKYSALECRIYVDNPSLAQSWLLHPRHNILPRVIEAVRPLVLPKLQEERERARKKTGAAKKKSIKDVVVTDDFEVSVYLIETPIRHSLLAKHKQFRDKKQTRLKSNSTKLLGGDDREGAIDVDAIEQVEESVPYLRVEDSDEDAVVLDAIPAAPAAPSGEGIQPPRAKRRRAATINDSEDDESNAGEQQELEVIASAEEYDDDDGEEGKSPPTKRHKSILAEEEDGDKKKKLAMDISYEGFSIYGRVLCLVVKKREKAADTAKGKSKAKANVVEGQATVDNWISSTQMPAMGE</sequence>
<proteinExistence type="predicted"/>
<evidence type="ECO:0000313" key="3">
    <source>
        <dbReference type="Proteomes" id="UP001201980"/>
    </source>
</evidence>
<dbReference type="PANTHER" id="PTHR40635">
    <property type="match status" value="1"/>
</dbReference>